<name>A0ABU1FQ21_9MICC</name>
<proteinExistence type="predicted"/>
<sequence>MEAVPIIFGLVFALLFLVGGLVVISHLPEWVRGDAKPVLNTDSLLQLLADVTAEAHAQGSEAQRAVEELRDLAPQLSREQWQLFEERYRETLEVFSSGQSEIQAQMDHLERIFRRDRVIGQARRELRED</sequence>
<keyword evidence="1" id="KW-0812">Transmembrane</keyword>
<evidence type="ECO:0000256" key="1">
    <source>
        <dbReference type="SAM" id="Phobius"/>
    </source>
</evidence>
<accession>A0ABU1FQ21</accession>
<gene>
    <name evidence="2" type="ORF">RH857_01075</name>
</gene>
<keyword evidence="1" id="KW-1133">Transmembrane helix</keyword>
<comment type="caution">
    <text evidence="2">The sequence shown here is derived from an EMBL/GenBank/DDBJ whole genome shotgun (WGS) entry which is preliminary data.</text>
</comment>
<protein>
    <recommendedName>
        <fullName evidence="4">Periplasmic heavy metal sensor</fullName>
    </recommendedName>
</protein>
<dbReference type="EMBL" id="JAVKGT010000002">
    <property type="protein sequence ID" value="MDR5710736.1"/>
    <property type="molecule type" value="Genomic_DNA"/>
</dbReference>
<evidence type="ECO:0008006" key="4">
    <source>
        <dbReference type="Google" id="ProtNLM"/>
    </source>
</evidence>
<keyword evidence="1" id="KW-0472">Membrane</keyword>
<evidence type="ECO:0000313" key="2">
    <source>
        <dbReference type="EMBL" id="MDR5710736.1"/>
    </source>
</evidence>
<reference evidence="3" key="1">
    <citation type="submission" date="2023-07" db="EMBL/GenBank/DDBJ databases">
        <title>Description of three actinobacteria isolated from air of manufacturing shop in a pharmaceutical factory.</title>
        <authorList>
            <person name="Zhang D.-F."/>
        </authorList>
    </citation>
    <scope>NUCLEOTIDE SEQUENCE [LARGE SCALE GENOMIC DNA]</scope>
    <source>
        <strain evidence="3">CCTCC AB 207010</strain>
    </source>
</reference>
<dbReference type="RefSeq" id="WP_310536127.1">
    <property type="nucleotide sequence ID" value="NZ_BAAAOC010000015.1"/>
</dbReference>
<dbReference type="Proteomes" id="UP001260872">
    <property type="component" value="Unassembled WGS sequence"/>
</dbReference>
<evidence type="ECO:0000313" key="3">
    <source>
        <dbReference type="Proteomes" id="UP001260872"/>
    </source>
</evidence>
<feature type="transmembrane region" description="Helical" evidence="1">
    <location>
        <begin position="6"/>
        <end position="27"/>
    </location>
</feature>
<keyword evidence="3" id="KW-1185">Reference proteome</keyword>
<organism evidence="2 3">
    <name type="scientific">Nesterenkonia flava</name>
    <dbReference type="NCBI Taxonomy" id="469799"/>
    <lineage>
        <taxon>Bacteria</taxon>
        <taxon>Bacillati</taxon>
        <taxon>Actinomycetota</taxon>
        <taxon>Actinomycetes</taxon>
        <taxon>Micrococcales</taxon>
        <taxon>Micrococcaceae</taxon>
        <taxon>Nesterenkonia</taxon>
    </lineage>
</organism>